<name>A0ABT4VMR2_9HYPH</name>
<evidence type="ECO:0000256" key="5">
    <source>
        <dbReference type="ARBA" id="ARBA00023163"/>
    </source>
</evidence>
<evidence type="ECO:0000256" key="3">
    <source>
        <dbReference type="ARBA" id="ARBA00023015"/>
    </source>
</evidence>
<gene>
    <name evidence="10" type="ORF">OOZ53_11050</name>
</gene>
<feature type="modified residue" description="4-aspartylphosphate" evidence="6">
    <location>
        <position position="55"/>
    </location>
</feature>
<keyword evidence="1 6" id="KW-0597">Phosphoprotein</keyword>
<dbReference type="CDD" id="cd00383">
    <property type="entry name" value="trans_reg_C"/>
    <property type="match status" value="1"/>
</dbReference>
<evidence type="ECO:0000259" key="8">
    <source>
        <dbReference type="PROSITE" id="PS50110"/>
    </source>
</evidence>
<keyword evidence="5" id="KW-0804">Transcription</keyword>
<dbReference type="SUPFAM" id="SSF46894">
    <property type="entry name" value="C-terminal effector domain of the bipartite response regulators"/>
    <property type="match status" value="1"/>
</dbReference>
<evidence type="ECO:0000256" key="2">
    <source>
        <dbReference type="ARBA" id="ARBA00023012"/>
    </source>
</evidence>
<reference evidence="10" key="1">
    <citation type="submission" date="2022-11" db="EMBL/GenBank/DDBJ databases">
        <title>Hoeflea poritis sp. nov., isolated from scleractinian coral Porites lutea.</title>
        <authorList>
            <person name="Zhang G."/>
            <person name="Wei Q."/>
            <person name="Cai L."/>
        </authorList>
    </citation>
    <scope>NUCLEOTIDE SEQUENCE</scope>
    <source>
        <strain evidence="10">E7-10</strain>
    </source>
</reference>
<dbReference type="Pfam" id="PF00486">
    <property type="entry name" value="Trans_reg_C"/>
    <property type="match status" value="1"/>
</dbReference>
<dbReference type="Proteomes" id="UP001148313">
    <property type="component" value="Unassembled WGS sequence"/>
</dbReference>
<dbReference type="SMART" id="SM00448">
    <property type="entry name" value="REC"/>
    <property type="match status" value="1"/>
</dbReference>
<dbReference type="RefSeq" id="WP_271089591.1">
    <property type="nucleotide sequence ID" value="NZ_JAPJZH010000006.1"/>
</dbReference>
<dbReference type="EMBL" id="JAPJZH010000006">
    <property type="protein sequence ID" value="MDA4845889.1"/>
    <property type="molecule type" value="Genomic_DNA"/>
</dbReference>
<evidence type="ECO:0000259" key="9">
    <source>
        <dbReference type="PROSITE" id="PS51755"/>
    </source>
</evidence>
<dbReference type="Gene3D" id="1.10.10.10">
    <property type="entry name" value="Winged helix-like DNA-binding domain superfamily/Winged helix DNA-binding domain"/>
    <property type="match status" value="1"/>
</dbReference>
<dbReference type="PANTHER" id="PTHR48111:SF4">
    <property type="entry name" value="DNA-BINDING DUAL TRANSCRIPTIONAL REGULATOR OMPR"/>
    <property type="match status" value="1"/>
</dbReference>
<proteinExistence type="predicted"/>
<evidence type="ECO:0000313" key="10">
    <source>
        <dbReference type="EMBL" id="MDA4845889.1"/>
    </source>
</evidence>
<dbReference type="Gene3D" id="3.40.50.2300">
    <property type="match status" value="1"/>
</dbReference>
<keyword evidence="4 7" id="KW-0238">DNA-binding</keyword>
<keyword evidence="11" id="KW-1185">Reference proteome</keyword>
<evidence type="ECO:0000313" key="11">
    <source>
        <dbReference type="Proteomes" id="UP001148313"/>
    </source>
</evidence>
<dbReference type="Pfam" id="PF00072">
    <property type="entry name" value="Response_reg"/>
    <property type="match status" value="1"/>
</dbReference>
<dbReference type="InterPro" id="IPR001867">
    <property type="entry name" value="OmpR/PhoB-type_DNA-bd"/>
</dbReference>
<feature type="DNA-binding region" description="OmpR/PhoB-type" evidence="7">
    <location>
        <begin position="126"/>
        <end position="223"/>
    </location>
</feature>
<evidence type="ECO:0000256" key="1">
    <source>
        <dbReference type="ARBA" id="ARBA00022553"/>
    </source>
</evidence>
<dbReference type="PANTHER" id="PTHR48111">
    <property type="entry name" value="REGULATOR OF RPOS"/>
    <property type="match status" value="1"/>
</dbReference>
<protein>
    <submittedName>
        <fullName evidence="10">Response regulator</fullName>
    </submittedName>
</protein>
<dbReference type="InterPro" id="IPR016032">
    <property type="entry name" value="Sig_transdc_resp-reg_C-effctor"/>
</dbReference>
<keyword evidence="3" id="KW-0805">Transcription regulation</keyword>
<dbReference type="Gene3D" id="6.10.250.690">
    <property type="match status" value="1"/>
</dbReference>
<keyword evidence="2" id="KW-0902">Two-component regulatory system</keyword>
<dbReference type="InterPro" id="IPR036388">
    <property type="entry name" value="WH-like_DNA-bd_sf"/>
</dbReference>
<dbReference type="InterPro" id="IPR011006">
    <property type="entry name" value="CheY-like_superfamily"/>
</dbReference>
<feature type="domain" description="OmpR/PhoB-type" evidence="9">
    <location>
        <begin position="126"/>
        <end position="223"/>
    </location>
</feature>
<organism evidence="10 11">
    <name type="scientific">Hoeflea poritis</name>
    <dbReference type="NCBI Taxonomy" id="2993659"/>
    <lineage>
        <taxon>Bacteria</taxon>
        <taxon>Pseudomonadati</taxon>
        <taxon>Pseudomonadota</taxon>
        <taxon>Alphaproteobacteria</taxon>
        <taxon>Hyphomicrobiales</taxon>
        <taxon>Rhizobiaceae</taxon>
        <taxon>Hoeflea</taxon>
    </lineage>
</organism>
<feature type="domain" description="Response regulatory" evidence="8">
    <location>
        <begin position="6"/>
        <end position="119"/>
    </location>
</feature>
<evidence type="ECO:0000256" key="6">
    <source>
        <dbReference type="PROSITE-ProRule" id="PRU00169"/>
    </source>
</evidence>
<dbReference type="InterPro" id="IPR001789">
    <property type="entry name" value="Sig_transdc_resp-reg_receiver"/>
</dbReference>
<evidence type="ECO:0000256" key="7">
    <source>
        <dbReference type="PROSITE-ProRule" id="PRU01091"/>
    </source>
</evidence>
<accession>A0ABT4VMR2</accession>
<sequence length="223" mass="25119">MLSNRHIFIVEDEPPLAFVLSSYFIREGAKTSVLHTGAGAVEKILEAKPDLVILDINLPGKDGLAVCRALRAESEVPIILESARVEELDRLFGLELGADDYICKPWSPREVVARAKAILRRTRQDDPGSNSSGLRLDKERWTAVFQSRKLDLTRREFQLLNVLWSQPGRVFSRAQLIELAFPEDSDVFDRTIDSHIKNIRSKLRAAGADDDIIRSIYGVGYVF</sequence>
<dbReference type="InterPro" id="IPR039420">
    <property type="entry name" value="WalR-like"/>
</dbReference>
<dbReference type="PROSITE" id="PS51755">
    <property type="entry name" value="OMPR_PHOB"/>
    <property type="match status" value="1"/>
</dbReference>
<dbReference type="SMART" id="SM00862">
    <property type="entry name" value="Trans_reg_C"/>
    <property type="match status" value="1"/>
</dbReference>
<dbReference type="PROSITE" id="PS50110">
    <property type="entry name" value="RESPONSE_REGULATORY"/>
    <property type="match status" value="1"/>
</dbReference>
<comment type="caution">
    <text evidence="10">The sequence shown here is derived from an EMBL/GenBank/DDBJ whole genome shotgun (WGS) entry which is preliminary data.</text>
</comment>
<evidence type="ECO:0000256" key="4">
    <source>
        <dbReference type="ARBA" id="ARBA00023125"/>
    </source>
</evidence>
<dbReference type="SUPFAM" id="SSF52172">
    <property type="entry name" value="CheY-like"/>
    <property type="match status" value="1"/>
</dbReference>